<dbReference type="InterPro" id="IPR035647">
    <property type="entry name" value="EFG_III/V"/>
</dbReference>
<keyword evidence="3" id="KW-0378">Hydrolase</keyword>
<dbReference type="InterPro" id="IPR047041">
    <property type="entry name" value="BipA_GTP-bd_dom"/>
</dbReference>
<dbReference type="GO" id="GO:0043022">
    <property type="term" value="F:ribosome binding"/>
    <property type="evidence" value="ECO:0007669"/>
    <property type="project" value="UniProtKB-UniRule"/>
</dbReference>
<dbReference type="InterPro" id="IPR047043">
    <property type="entry name" value="BipA_III"/>
</dbReference>
<dbReference type="Gene3D" id="3.30.70.240">
    <property type="match status" value="1"/>
</dbReference>
<dbReference type="PROSITE" id="PS51722">
    <property type="entry name" value="G_TR_2"/>
    <property type="match status" value="1"/>
</dbReference>
<sequence length="753" mass="81956">MLRSDAHLVPPPGPVRAVSGYRGPAANLCFKDVKATRHLRFAALDLIPVRPIPRTKLFANLCPLLGRTGPRFEGGLGIYCAARFHTDTAGYRRRGGDYRAASSPCGAARRSPAILLRRSSASVRGAAFRGAPRAAPFHQGLSRMSLRNIAIIAHVDHGKTTLVDQLFRQSGTFRDNQRVEERAMDSNDLEKERGITILAKCTSVEWGEGESATRINIVDTPGHADFGGEVERILSMVDGVILLVDAAEGPMPQTKFVTGKALALGLKPIVVVNKIDRSDARAAEVLDEVFELFLTLEANDEQLDFPILYASGRGGYASPDPEAREGTLEPLFQTIVNHVPAPGLDEDGPFTFLATLLDRDNFIGRILTGRIQSGTVKVNQPIHALDADGKVIEAGRASKLLAFRGLDRVPVEEARAGDIVAIAGLTNATVANTIADTSVTTPIAAQPIDPPTLSMRFAVNDSPMAGREGSKVTSRMIRDRLLREAETNVAIRVTESADKDSFEVAGRGELQLGVLIETMRREGFELGISRPRVLYQTDENGQRTEPYETVVIDVDDEHSGTVVEKMQIRKAELTDMRPSGGGKTRITFSGPSRGLIGYHGEFLSDTRGTGIMNRLFEKYGPYKGAIEGRKNGVLISNGAGEAVAYALGPLEERGILFVSPGEALYEGMIIGENAKPEDLEVNPMKSKQLTNFRSTGKDDAIRLTPPRRMTLEQAIAYIDEDEMVEVTPANIRLRKAILDPHERKKASRKKEAA</sequence>
<dbReference type="GO" id="GO:0005525">
    <property type="term" value="F:GTP binding"/>
    <property type="evidence" value="ECO:0007669"/>
    <property type="project" value="UniProtKB-UniRule"/>
</dbReference>
<comment type="function">
    <text evidence="3">A 50S ribosomal subunit assembly protein with GTPase activity, required for 50S subunit assembly at low temperatures, may also play a role in translation. Binds GTP and analogs. Binds the 70S ribosome between the 30S and 50S subunits, in a similar position as ribosome-bound EF-G; it contacts a number of ribosomal proteins, both rRNAs and the A-site tRNA.</text>
</comment>
<dbReference type="GO" id="GO:0005829">
    <property type="term" value="C:cytosol"/>
    <property type="evidence" value="ECO:0007669"/>
    <property type="project" value="TreeGrafter"/>
</dbReference>
<dbReference type="InterPro" id="IPR000795">
    <property type="entry name" value="T_Tr_GTP-bd_dom"/>
</dbReference>
<dbReference type="GO" id="GO:0003924">
    <property type="term" value="F:GTPase activity"/>
    <property type="evidence" value="ECO:0007669"/>
    <property type="project" value="UniProtKB-UniRule"/>
</dbReference>
<accession>A0A1T5G3D5</accession>
<dbReference type="SUPFAM" id="SSF54980">
    <property type="entry name" value="EF-G C-terminal domain-like"/>
    <property type="match status" value="2"/>
</dbReference>
<reference evidence="6" key="1">
    <citation type="submission" date="2017-02" db="EMBL/GenBank/DDBJ databases">
        <authorList>
            <person name="Varghese N."/>
            <person name="Submissions S."/>
        </authorList>
    </citation>
    <scope>NUCLEOTIDE SEQUENCE [LARGE SCALE GENOMIC DNA]</scope>
    <source>
        <strain evidence="6">R11H</strain>
    </source>
</reference>
<keyword evidence="3" id="KW-0699">rRNA-binding</keyword>
<dbReference type="FunFam" id="3.30.70.870:FF:000003">
    <property type="entry name" value="GTP-binding protein TypA"/>
    <property type="match status" value="1"/>
</dbReference>
<evidence type="ECO:0000256" key="1">
    <source>
        <dbReference type="ARBA" id="ARBA00022741"/>
    </source>
</evidence>
<keyword evidence="3" id="KW-0694">RNA-binding</keyword>
<dbReference type="GO" id="GO:0097216">
    <property type="term" value="F:guanosine tetraphosphate binding"/>
    <property type="evidence" value="ECO:0007669"/>
    <property type="project" value="UniProtKB-ARBA"/>
</dbReference>
<evidence type="ECO:0000256" key="3">
    <source>
        <dbReference type="HAMAP-Rule" id="MF_00849"/>
    </source>
</evidence>
<dbReference type="FunFam" id="3.40.50.300:FF:000055">
    <property type="entry name" value="GTP-binding protein TypA"/>
    <property type="match status" value="1"/>
</dbReference>
<dbReference type="GO" id="GO:0000027">
    <property type="term" value="P:ribosomal large subunit assembly"/>
    <property type="evidence" value="ECO:0007669"/>
    <property type="project" value="UniProtKB-UniRule"/>
</dbReference>
<dbReference type="PANTHER" id="PTHR42908:SF8">
    <property type="entry name" value="TR-TYPE G DOMAIN-CONTAINING PROTEIN"/>
    <property type="match status" value="1"/>
</dbReference>
<evidence type="ECO:0000259" key="4">
    <source>
        <dbReference type="PROSITE" id="PS51722"/>
    </source>
</evidence>
<dbReference type="EC" id="3.6.5.-" evidence="3"/>
<feature type="domain" description="Tr-type G" evidence="4">
    <location>
        <begin position="144"/>
        <end position="343"/>
    </location>
</feature>
<dbReference type="InterPro" id="IPR009000">
    <property type="entry name" value="Transl_B-barrel_sf"/>
</dbReference>
<dbReference type="GO" id="GO:0000049">
    <property type="term" value="F:tRNA binding"/>
    <property type="evidence" value="ECO:0007669"/>
    <property type="project" value="UniProtKB-KW"/>
</dbReference>
<dbReference type="Pfam" id="PF00009">
    <property type="entry name" value="GTP_EFTU"/>
    <property type="match status" value="1"/>
</dbReference>
<evidence type="ECO:0000313" key="6">
    <source>
        <dbReference type="Proteomes" id="UP000190044"/>
    </source>
</evidence>
<dbReference type="Pfam" id="PF03144">
    <property type="entry name" value="GTP_EFTU_D2"/>
    <property type="match status" value="1"/>
</dbReference>
<dbReference type="Gene3D" id="3.40.50.300">
    <property type="entry name" value="P-loop containing nucleotide triphosphate hydrolases"/>
    <property type="match status" value="1"/>
</dbReference>
<keyword evidence="3" id="KW-0690">Ribosome biogenesis</keyword>
<dbReference type="EMBL" id="FUYP01000055">
    <property type="protein sequence ID" value="SKC02920.1"/>
    <property type="molecule type" value="Genomic_DNA"/>
</dbReference>
<dbReference type="NCBIfam" id="TIGR01394">
    <property type="entry name" value="TypA_BipA"/>
    <property type="match status" value="1"/>
</dbReference>
<dbReference type="Pfam" id="PF21018">
    <property type="entry name" value="BipA_C"/>
    <property type="match status" value="1"/>
</dbReference>
<dbReference type="CDD" id="cd03710">
    <property type="entry name" value="BipA_TypA_C"/>
    <property type="match status" value="1"/>
</dbReference>
<dbReference type="Gene3D" id="2.40.50.250">
    <property type="entry name" value="bipa protein"/>
    <property type="match status" value="1"/>
</dbReference>
<dbReference type="NCBIfam" id="TIGR00231">
    <property type="entry name" value="small_GTP"/>
    <property type="match status" value="1"/>
</dbReference>
<feature type="binding site" evidence="3">
    <location>
        <begin position="156"/>
        <end position="161"/>
    </location>
    <ligand>
        <name>GTP</name>
        <dbReference type="ChEBI" id="CHEBI:37565"/>
    </ligand>
</feature>
<dbReference type="CDD" id="cd03691">
    <property type="entry name" value="BipA_TypA_II"/>
    <property type="match status" value="1"/>
</dbReference>
<dbReference type="PANTHER" id="PTHR42908">
    <property type="entry name" value="TRANSLATION ELONGATION FACTOR-RELATED"/>
    <property type="match status" value="1"/>
</dbReference>
<dbReference type="InterPro" id="IPR009045">
    <property type="entry name" value="Zn_M74/Hedgehog-like"/>
</dbReference>
<feature type="binding site" evidence="3">
    <location>
        <begin position="273"/>
        <end position="276"/>
    </location>
    <ligand>
        <name>GTP</name>
        <dbReference type="ChEBI" id="CHEBI:37565"/>
    </ligand>
</feature>
<dbReference type="SUPFAM" id="SSF50447">
    <property type="entry name" value="Translation proteins"/>
    <property type="match status" value="1"/>
</dbReference>
<dbReference type="InterPro" id="IPR031157">
    <property type="entry name" value="G_TR_CS"/>
</dbReference>
<dbReference type="Pfam" id="PF00679">
    <property type="entry name" value="EFG_C"/>
    <property type="match status" value="1"/>
</dbReference>
<comment type="similarity">
    <text evidence="3">Belongs to the TRAFAC class translation factor GTPase superfamily. Classic translation factor GTPase family. BipA subfamily.</text>
</comment>
<dbReference type="InterPro" id="IPR048876">
    <property type="entry name" value="BipA_C"/>
</dbReference>
<dbReference type="AlphaFoldDB" id="A0A1T5G3D5"/>
<dbReference type="HAMAP" id="MF_00849">
    <property type="entry name" value="BipA"/>
    <property type="match status" value="1"/>
</dbReference>
<name>A0A1T5G3D5_9SPHN</name>
<evidence type="ECO:0000256" key="2">
    <source>
        <dbReference type="ARBA" id="ARBA00023134"/>
    </source>
</evidence>
<dbReference type="CDD" id="cd01891">
    <property type="entry name" value="TypA_BipA"/>
    <property type="match status" value="1"/>
</dbReference>
<dbReference type="InterPro" id="IPR042116">
    <property type="entry name" value="TypA/BipA_C"/>
</dbReference>
<dbReference type="InterPro" id="IPR035651">
    <property type="entry name" value="BipA_V"/>
</dbReference>
<dbReference type="PROSITE" id="PS00301">
    <property type="entry name" value="G_TR_1"/>
    <property type="match status" value="1"/>
</dbReference>
<dbReference type="InterPro" id="IPR005225">
    <property type="entry name" value="Small_GTP-bd"/>
</dbReference>
<dbReference type="Proteomes" id="UP000190044">
    <property type="component" value="Unassembled WGS sequence"/>
</dbReference>
<dbReference type="InterPro" id="IPR006298">
    <property type="entry name" value="BipA"/>
</dbReference>
<dbReference type="InterPro" id="IPR000640">
    <property type="entry name" value="EFG_V-like"/>
</dbReference>
<gene>
    <name evidence="3" type="primary">bipA</name>
    <name evidence="5" type="ORF">SAMN06295937_10558</name>
</gene>
<dbReference type="GO" id="GO:1990904">
    <property type="term" value="C:ribonucleoprotein complex"/>
    <property type="evidence" value="ECO:0007669"/>
    <property type="project" value="TreeGrafter"/>
</dbReference>
<dbReference type="InterPro" id="IPR004161">
    <property type="entry name" value="EFTu-like_2"/>
</dbReference>
<organism evidence="5 6">
    <name type="scientific">Sphingopyxis flava</name>
    <dbReference type="NCBI Taxonomy" id="1507287"/>
    <lineage>
        <taxon>Bacteria</taxon>
        <taxon>Pseudomonadati</taxon>
        <taxon>Pseudomonadota</taxon>
        <taxon>Alphaproteobacteria</taxon>
        <taxon>Sphingomonadales</taxon>
        <taxon>Sphingomonadaceae</taxon>
        <taxon>Sphingopyxis</taxon>
    </lineage>
</organism>
<dbReference type="PRINTS" id="PR00315">
    <property type="entry name" value="ELONGATNFCT"/>
</dbReference>
<comment type="subunit">
    <text evidence="3">Monomer.</text>
</comment>
<evidence type="ECO:0000313" key="5">
    <source>
        <dbReference type="EMBL" id="SKC02920.1"/>
    </source>
</evidence>
<dbReference type="Gene3D" id="3.30.70.870">
    <property type="entry name" value="Elongation Factor G (Translational Gtpase), domain 3"/>
    <property type="match status" value="1"/>
</dbReference>
<dbReference type="SUPFAM" id="SSF55166">
    <property type="entry name" value="Hedgehog/DD-peptidase"/>
    <property type="match status" value="1"/>
</dbReference>
<protein>
    <recommendedName>
        <fullName evidence="3">Large ribosomal subunit assembly factor BipA</fullName>
        <ecNumber evidence="3">3.6.5.-</ecNumber>
    </recommendedName>
    <alternativeName>
        <fullName evidence="3">GTP-binding protein BipA</fullName>
    </alternativeName>
</protein>
<keyword evidence="1 3" id="KW-0547">Nucleotide-binding</keyword>
<dbReference type="FunFam" id="3.30.70.240:FF:000002">
    <property type="entry name" value="GTP-binding protein TypA"/>
    <property type="match status" value="1"/>
</dbReference>
<keyword evidence="2 3" id="KW-0342">GTP-binding</keyword>
<dbReference type="GO" id="GO:0019843">
    <property type="term" value="F:rRNA binding"/>
    <property type="evidence" value="ECO:0007669"/>
    <property type="project" value="UniProtKB-KW"/>
</dbReference>
<keyword evidence="3" id="KW-0820">tRNA-binding</keyword>
<dbReference type="SUPFAM" id="SSF52540">
    <property type="entry name" value="P-loop containing nucleoside triphosphate hydrolases"/>
    <property type="match status" value="1"/>
</dbReference>
<dbReference type="Gene3D" id="2.40.30.10">
    <property type="entry name" value="Translation factors"/>
    <property type="match status" value="1"/>
</dbReference>
<keyword evidence="3" id="KW-0963">Cytoplasm</keyword>
<proteinExistence type="inferred from homology"/>
<comment type="subcellular location">
    <subcellularLocation>
        <location evidence="3">Cytoplasm</location>
    </subcellularLocation>
    <text evidence="3">Binds to ribosomes.</text>
</comment>
<dbReference type="FunFam" id="2.40.50.250:FF:000001">
    <property type="entry name" value="GTP-binding protein TypA"/>
    <property type="match status" value="1"/>
</dbReference>
<dbReference type="CDD" id="cd16263">
    <property type="entry name" value="BipA_III"/>
    <property type="match status" value="1"/>
</dbReference>
<dbReference type="InterPro" id="IPR047042">
    <property type="entry name" value="BipA_II"/>
</dbReference>
<keyword evidence="6" id="KW-1185">Reference proteome</keyword>
<comment type="catalytic activity">
    <reaction evidence="3">
        <text>GTP + H2O = GDP + phosphate + H(+)</text>
        <dbReference type="Rhea" id="RHEA:19669"/>
        <dbReference type="ChEBI" id="CHEBI:15377"/>
        <dbReference type="ChEBI" id="CHEBI:15378"/>
        <dbReference type="ChEBI" id="CHEBI:37565"/>
        <dbReference type="ChEBI" id="CHEBI:43474"/>
        <dbReference type="ChEBI" id="CHEBI:58189"/>
    </reaction>
</comment>
<dbReference type="InterPro" id="IPR027417">
    <property type="entry name" value="P-loop_NTPase"/>
</dbReference>